<evidence type="ECO:0000256" key="1">
    <source>
        <dbReference type="ARBA" id="ARBA00022490"/>
    </source>
</evidence>
<dbReference type="Proteomes" id="UP000094501">
    <property type="component" value="Unassembled WGS sequence"/>
</dbReference>
<dbReference type="InterPro" id="IPR028989">
    <property type="entry name" value="RimP_N"/>
</dbReference>
<name>A0A1E3W2D5_9HYPH</name>
<evidence type="ECO:0000256" key="3">
    <source>
        <dbReference type="HAMAP-Rule" id="MF_01077"/>
    </source>
</evidence>
<dbReference type="SUPFAM" id="SSF74942">
    <property type="entry name" value="YhbC-like, C-terminal domain"/>
    <property type="match status" value="1"/>
</dbReference>
<dbReference type="PANTHER" id="PTHR33867">
    <property type="entry name" value="RIBOSOME MATURATION FACTOR RIMP"/>
    <property type="match status" value="1"/>
</dbReference>
<feature type="domain" description="Ribosome maturation factor RimP C-terminal" evidence="5">
    <location>
        <begin position="123"/>
        <end position="192"/>
    </location>
</feature>
<dbReference type="GO" id="GO:0000028">
    <property type="term" value="P:ribosomal small subunit assembly"/>
    <property type="evidence" value="ECO:0007669"/>
    <property type="project" value="TreeGrafter"/>
</dbReference>
<accession>A0A1E3W2D5</accession>
<dbReference type="InterPro" id="IPR028998">
    <property type="entry name" value="RimP_C"/>
</dbReference>
<dbReference type="GO" id="GO:0005829">
    <property type="term" value="C:cytosol"/>
    <property type="evidence" value="ECO:0007669"/>
    <property type="project" value="TreeGrafter"/>
</dbReference>
<keyword evidence="1 3" id="KW-0963">Cytoplasm</keyword>
<dbReference type="CDD" id="cd01734">
    <property type="entry name" value="YlxS_C"/>
    <property type="match status" value="1"/>
</dbReference>
<dbReference type="EMBL" id="LPWG01000010">
    <property type="protein sequence ID" value="ODR99899.1"/>
    <property type="molecule type" value="Genomic_DNA"/>
</dbReference>
<feature type="domain" description="Ribosome maturation factor RimP N-terminal" evidence="4">
    <location>
        <begin position="48"/>
        <end position="120"/>
    </location>
</feature>
<keyword evidence="2 3" id="KW-0690">Ribosome biogenesis</keyword>
<dbReference type="HAMAP" id="MF_01077">
    <property type="entry name" value="RimP"/>
    <property type="match status" value="1"/>
</dbReference>
<sequence length="208" mass="22775">MGFGLGLYSRMRPWPVSSLSADIMSSLAADADRRFVRETGPERAVADLAEPVLDELGFRLVRVKISGRDGGTVQIMAERPTGEMNVDDCATISRRLSPLLDAYDPMPGTYRLEVSSPGIDRPLVRPSDFATWVGHDAKVELKEAVDGRKRFKGRIEDVVDEEVHLKIELEAESEPVIIGLPFSLIGEAKLAMDLEALRADLSGGEPAQ</sequence>
<keyword evidence="7" id="KW-1185">Reference proteome</keyword>
<comment type="function">
    <text evidence="3">Required for maturation of 30S ribosomal subunits.</text>
</comment>
<organism evidence="6 7">
    <name type="scientific">Methyloceanibacter methanicus</name>
    <dbReference type="NCBI Taxonomy" id="1774968"/>
    <lineage>
        <taxon>Bacteria</taxon>
        <taxon>Pseudomonadati</taxon>
        <taxon>Pseudomonadota</taxon>
        <taxon>Alphaproteobacteria</taxon>
        <taxon>Hyphomicrobiales</taxon>
        <taxon>Hyphomicrobiaceae</taxon>
        <taxon>Methyloceanibacter</taxon>
    </lineage>
</organism>
<evidence type="ECO:0000259" key="5">
    <source>
        <dbReference type="Pfam" id="PF17384"/>
    </source>
</evidence>
<proteinExistence type="inferred from homology"/>
<evidence type="ECO:0000259" key="4">
    <source>
        <dbReference type="Pfam" id="PF02576"/>
    </source>
</evidence>
<dbReference type="NCBIfam" id="NF000932">
    <property type="entry name" value="PRK00092.2-5"/>
    <property type="match status" value="1"/>
</dbReference>
<dbReference type="PANTHER" id="PTHR33867:SF1">
    <property type="entry name" value="RIBOSOME MATURATION FACTOR RIMP"/>
    <property type="match status" value="1"/>
</dbReference>
<dbReference type="Gene3D" id="2.30.30.180">
    <property type="entry name" value="Ribosome maturation factor RimP, C-terminal domain"/>
    <property type="match status" value="1"/>
</dbReference>
<dbReference type="InterPro" id="IPR003728">
    <property type="entry name" value="Ribosome_maturation_RimP"/>
</dbReference>
<gene>
    <name evidence="3" type="primary">rimP</name>
    <name evidence="6" type="ORF">AUC68_01875</name>
</gene>
<protein>
    <recommendedName>
        <fullName evidence="3">Ribosome maturation factor RimP</fullName>
    </recommendedName>
</protein>
<comment type="similarity">
    <text evidence="3">Belongs to the RimP family.</text>
</comment>
<reference evidence="6 7" key="1">
    <citation type="journal article" date="2016" name="Environ. Microbiol.">
        <title>New Methyloceanibacter diversity from North Sea sediments includes methanotroph containing solely the soluble methane monooxygenase.</title>
        <authorList>
            <person name="Vekeman B."/>
            <person name="Kerckhof F.M."/>
            <person name="Cremers G."/>
            <person name="de Vos P."/>
            <person name="Vandamme P."/>
            <person name="Boon N."/>
            <person name="Op den Camp H.J."/>
            <person name="Heylen K."/>
        </authorList>
    </citation>
    <scope>NUCLEOTIDE SEQUENCE [LARGE SCALE GENOMIC DNA]</scope>
    <source>
        <strain evidence="6 7">R-67174</strain>
    </source>
</reference>
<dbReference type="Gene3D" id="3.30.300.70">
    <property type="entry name" value="RimP-like superfamily, N-terminal"/>
    <property type="match status" value="1"/>
</dbReference>
<dbReference type="STRING" id="1774968.AUC68_01875"/>
<comment type="caution">
    <text evidence="6">The sequence shown here is derived from an EMBL/GenBank/DDBJ whole genome shotgun (WGS) entry which is preliminary data.</text>
</comment>
<dbReference type="Pfam" id="PF17384">
    <property type="entry name" value="DUF150_C"/>
    <property type="match status" value="1"/>
</dbReference>
<dbReference type="SUPFAM" id="SSF75420">
    <property type="entry name" value="YhbC-like, N-terminal domain"/>
    <property type="match status" value="1"/>
</dbReference>
<dbReference type="Pfam" id="PF02576">
    <property type="entry name" value="RimP_N"/>
    <property type="match status" value="1"/>
</dbReference>
<dbReference type="GO" id="GO:0006412">
    <property type="term" value="P:translation"/>
    <property type="evidence" value="ECO:0007669"/>
    <property type="project" value="TreeGrafter"/>
</dbReference>
<evidence type="ECO:0000313" key="7">
    <source>
        <dbReference type="Proteomes" id="UP000094501"/>
    </source>
</evidence>
<evidence type="ECO:0000256" key="2">
    <source>
        <dbReference type="ARBA" id="ARBA00022517"/>
    </source>
</evidence>
<dbReference type="AlphaFoldDB" id="A0A1E3W2D5"/>
<dbReference type="InterPro" id="IPR035956">
    <property type="entry name" value="RimP_N_sf"/>
</dbReference>
<comment type="subcellular location">
    <subcellularLocation>
        <location evidence="3">Cytoplasm</location>
    </subcellularLocation>
</comment>
<dbReference type="InterPro" id="IPR036847">
    <property type="entry name" value="RimP_C_sf"/>
</dbReference>
<evidence type="ECO:0000313" key="6">
    <source>
        <dbReference type="EMBL" id="ODR99899.1"/>
    </source>
</evidence>